<accession>A0A1H2Z6U9</accession>
<gene>
    <name evidence="1" type="ORF">SAMN05444338_10786</name>
</gene>
<name>A0A1H2Z6U9_9FLAO</name>
<evidence type="ECO:0000313" key="2">
    <source>
        <dbReference type="Proteomes" id="UP000198569"/>
    </source>
</evidence>
<dbReference type="AlphaFoldDB" id="A0A1H2Z6U9"/>
<keyword evidence="2" id="KW-1185">Reference proteome</keyword>
<organism evidence="1 2">
    <name type="scientific">Flavobacterium degerlachei</name>
    <dbReference type="NCBI Taxonomy" id="229203"/>
    <lineage>
        <taxon>Bacteria</taxon>
        <taxon>Pseudomonadati</taxon>
        <taxon>Bacteroidota</taxon>
        <taxon>Flavobacteriia</taxon>
        <taxon>Flavobacteriales</taxon>
        <taxon>Flavobacteriaceae</taxon>
        <taxon>Flavobacterium</taxon>
    </lineage>
</organism>
<dbReference type="STRING" id="229203.SAMN05444338_10786"/>
<reference evidence="2" key="1">
    <citation type="submission" date="2016-10" db="EMBL/GenBank/DDBJ databases">
        <authorList>
            <person name="Varghese N."/>
            <person name="Submissions S."/>
        </authorList>
    </citation>
    <scope>NUCLEOTIDE SEQUENCE [LARGE SCALE GENOMIC DNA]</scope>
    <source>
        <strain evidence="2">DSM 15718</strain>
    </source>
</reference>
<protein>
    <submittedName>
        <fullName evidence="1">Uncharacterized protein</fullName>
    </submittedName>
</protein>
<proteinExistence type="predicted"/>
<sequence>MITIPYNRKNQKYINTQRKVSKKKACAFNAQAFKLSLNTN</sequence>
<dbReference type="EMBL" id="FNMV01000007">
    <property type="protein sequence ID" value="SDX12604.1"/>
    <property type="molecule type" value="Genomic_DNA"/>
</dbReference>
<evidence type="ECO:0000313" key="1">
    <source>
        <dbReference type="EMBL" id="SDX12604.1"/>
    </source>
</evidence>
<dbReference type="Proteomes" id="UP000198569">
    <property type="component" value="Unassembled WGS sequence"/>
</dbReference>